<dbReference type="PANTHER" id="PTHR10381">
    <property type="entry name" value="ATP-DEPENDENT CLP PROTEASE PROTEOLYTIC SUBUNIT"/>
    <property type="match status" value="1"/>
</dbReference>
<evidence type="ECO:0000256" key="5">
    <source>
        <dbReference type="ARBA" id="ARBA00022825"/>
    </source>
</evidence>
<dbReference type="GO" id="GO:0006508">
    <property type="term" value="P:proteolysis"/>
    <property type="evidence" value="ECO:0007669"/>
    <property type="project" value="UniProtKB-KW"/>
</dbReference>
<feature type="coiled-coil region" evidence="7">
    <location>
        <begin position="232"/>
        <end position="275"/>
    </location>
</feature>
<evidence type="ECO:0000256" key="7">
    <source>
        <dbReference type="SAM" id="Coils"/>
    </source>
</evidence>
<dbReference type="PRINTS" id="PR00127">
    <property type="entry name" value="CLPPROTEASEP"/>
</dbReference>
<evidence type="ECO:0000256" key="8">
    <source>
        <dbReference type="SAM" id="MobiDB-lite"/>
    </source>
</evidence>
<evidence type="ECO:0000313" key="10">
    <source>
        <dbReference type="Proteomes" id="UP001549031"/>
    </source>
</evidence>
<protein>
    <recommendedName>
        <fullName evidence="6">ATP-dependent Clp protease proteolytic subunit</fullName>
    </recommendedName>
</protein>
<dbReference type="RefSeq" id="WP_247242550.1">
    <property type="nucleotide sequence ID" value="NZ_JALJRA010000002.1"/>
</dbReference>
<dbReference type="Pfam" id="PF00574">
    <property type="entry name" value="CLP_protease"/>
    <property type="match status" value="1"/>
</dbReference>
<comment type="caution">
    <text evidence="9">The sequence shown here is derived from an EMBL/GenBank/DDBJ whole genome shotgun (WGS) entry which is preliminary data.</text>
</comment>
<keyword evidence="10" id="KW-1185">Reference proteome</keyword>
<keyword evidence="5" id="KW-0720">Serine protease</keyword>
<dbReference type="SUPFAM" id="SSF52096">
    <property type="entry name" value="ClpP/crotonase"/>
    <property type="match status" value="1"/>
</dbReference>
<evidence type="ECO:0000313" key="9">
    <source>
        <dbReference type="EMBL" id="MET3584572.1"/>
    </source>
</evidence>
<sequence>MAAILEGNRLTLTGDVGDFGWGDYFTHGDVVLALAQIDDEDDLVVFINSGGGIATEGAAIFALLGRRSGTTDVTVDGIAASAASLIAMAGDTITMSVGSTMMVHDPSGITNGNSAEHSKTIEGLEALATAFARAYASKTGKTVEECREIMKEERWFTAEEAVAEGFADAVGQQKAKPVAAFAYHQVYAHAPKKLVAMAKAKDWRRPSASAPAASAAQPSQPKETTMTDKERADQLAAELAELKALMKSNQDADAAADMQQELETLRAEKQARETADAIMALEEAQGREEQAKALADAGISVEKAKAIMAATPKADAGVLEQRRLNGEGLNGKGGSQPSAKGDKSVLAAAVARTNKRR</sequence>
<dbReference type="InterPro" id="IPR001907">
    <property type="entry name" value="ClpP"/>
</dbReference>
<feature type="region of interest" description="Disordered" evidence="8">
    <location>
        <begin position="199"/>
        <end position="231"/>
    </location>
</feature>
<dbReference type="CDD" id="cd07016">
    <property type="entry name" value="S14_ClpP_1"/>
    <property type="match status" value="1"/>
</dbReference>
<dbReference type="Proteomes" id="UP001549031">
    <property type="component" value="Unassembled WGS sequence"/>
</dbReference>
<dbReference type="InterPro" id="IPR029045">
    <property type="entry name" value="ClpP/crotonase-like_dom_sf"/>
</dbReference>
<evidence type="ECO:0000256" key="3">
    <source>
        <dbReference type="ARBA" id="ARBA00022670"/>
    </source>
</evidence>
<gene>
    <name evidence="9" type="ORF">ABID21_000667</name>
</gene>
<dbReference type="PANTHER" id="PTHR10381:SF70">
    <property type="entry name" value="ATP-DEPENDENT CLP PROTEASE PROTEOLYTIC SUBUNIT"/>
    <property type="match status" value="1"/>
</dbReference>
<keyword evidence="7" id="KW-0175">Coiled coil</keyword>
<dbReference type="Gene3D" id="3.90.226.10">
    <property type="entry name" value="2-enoyl-CoA Hydratase, Chain A, domain 1"/>
    <property type="match status" value="1"/>
</dbReference>
<comment type="similarity">
    <text evidence="1 6">Belongs to the peptidase S14 family.</text>
</comment>
<organism evidence="9 10">
    <name type="scientific">Pseudorhizobium tarimense</name>
    <dbReference type="NCBI Taxonomy" id="1079109"/>
    <lineage>
        <taxon>Bacteria</taxon>
        <taxon>Pseudomonadati</taxon>
        <taxon>Pseudomonadota</taxon>
        <taxon>Alphaproteobacteria</taxon>
        <taxon>Hyphomicrobiales</taxon>
        <taxon>Rhizobiaceae</taxon>
        <taxon>Rhizobium/Agrobacterium group</taxon>
        <taxon>Pseudorhizobium</taxon>
    </lineage>
</organism>
<feature type="region of interest" description="Disordered" evidence="8">
    <location>
        <begin position="318"/>
        <end position="357"/>
    </location>
</feature>
<feature type="compositionally biased region" description="Low complexity" evidence="8">
    <location>
        <begin position="206"/>
        <end position="221"/>
    </location>
</feature>
<dbReference type="GO" id="GO:0008233">
    <property type="term" value="F:peptidase activity"/>
    <property type="evidence" value="ECO:0007669"/>
    <property type="project" value="UniProtKB-KW"/>
</dbReference>
<keyword evidence="4" id="KW-0378">Hydrolase</keyword>
<keyword evidence="2" id="KW-0963">Cytoplasm</keyword>
<reference evidence="9 10" key="1">
    <citation type="submission" date="2024-06" db="EMBL/GenBank/DDBJ databases">
        <title>Genomic Encyclopedia of Type Strains, Phase IV (KMG-IV): sequencing the most valuable type-strain genomes for metagenomic binning, comparative biology and taxonomic classification.</title>
        <authorList>
            <person name="Goeker M."/>
        </authorList>
    </citation>
    <scope>NUCLEOTIDE SEQUENCE [LARGE SCALE GENOMIC DNA]</scope>
    <source>
        <strain evidence="9 10">DSM 105042</strain>
    </source>
</reference>
<evidence type="ECO:0000256" key="6">
    <source>
        <dbReference type="RuleBase" id="RU003567"/>
    </source>
</evidence>
<dbReference type="EMBL" id="JBEPLJ010000002">
    <property type="protein sequence ID" value="MET3584572.1"/>
    <property type="molecule type" value="Genomic_DNA"/>
</dbReference>
<accession>A0ABV2H2R2</accession>
<proteinExistence type="inferred from homology"/>
<dbReference type="InterPro" id="IPR023562">
    <property type="entry name" value="ClpP/TepA"/>
</dbReference>
<evidence type="ECO:0000256" key="1">
    <source>
        <dbReference type="ARBA" id="ARBA00007039"/>
    </source>
</evidence>
<keyword evidence="3 9" id="KW-0645">Protease</keyword>
<dbReference type="NCBIfam" id="NF045542">
    <property type="entry name" value="Clp_rel_HeadMat"/>
    <property type="match status" value="1"/>
</dbReference>
<name>A0ABV2H2R2_9HYPH</name>
<evidence type="ECO:0000256" key="2">
    <source>
        <dbReference type="ARBA" id="ARBA00022490"/>
    </source>
</evidence>
<evidence type="ECO:0000256" key="4">
    <source>
        <dbReference type="ARBA" id="ARBA00022801"/>
    </source>
</evidence>